<dbReference type="PANTHER" id="PTHR31375">
    <property type="match status" value="1"/>
</dbReference>
<keyword evidence="11" id="KW-0456">Lyase</keyword>
<accession>A0A4Y1QWZ1</accession>
<proteinExistence type="inferred from homology"/>
<dbReference type="FunFam" id="2.160.20.10:FF:000004">
    <property type="entry name" value="Pectin lyase-like superfamily protein"/>
    <property type="match status" value="3"/>
</dbReference>
<keyword evidence="3" id="KW-0134">Cell wall</keyword>
<evidence type="ECO:0000256" key="5">
    <source>
        <dbReference type="ARBA" id="ARBA00022801"/>
    </source>
</evidence>
<feature type="active site" evidence="8">
    <location>
        <position position="1000"/>
    </location>
</feature>
<gene>
    <name evidence="11" type="ORF">Prudu_005103</name>
</gene>
<dbReference type="GO" id="GO:0071555">
    <property type="term" value="P:cell wall organization"/>
    <property type="evidence" value="ECO:0007669"/>
    <property type="project" value="UniProtKB-KW"/>
</dbReference>
<dbReference type="Pfam" id="PF00295">
    <property type="entry name" value="Glyco_hydro_28"/>
    <property type="match status" value="3"/>
</dbReference>
<dbReference type="Gene3D" id="2.160.20.10">
    <property type="entry name" value="Single-stranded right-handed beta-helix, Pectin lyase-like"/>
    <property type="match status" value="3"/>
</dbReference>
<dbReference type="InterPro" id="IPR012334">
    <property type="entry name" value="Pectin_lyas_fold"/>
</dbReference>
<dbReference type="EMBL" id="AP019298">
    <property type="protein sequence ID" value="BBG96327.1"/>
    <property type="molecule type" value="Genomic_DNA"/>
</dbReference>
<reference evidence="11" key="1">
    <citation type="journal article" date="2019" name="Science">
        <title>Mutation of a bHLH transcription factor allowed almond domestication.</title>
        <authorList>
            <person name="Sanchez-Perez R."/>
            <person name="Pavan S."/>
            <person name="Mazzeo R."/>
            <person name="Moldovan C."/>
            <person name="Aiese Cigliano R."/>
            <person name="Del Cueto J."/>
            <person name="Ricciardi F."/>
            <person name="Lotti C."/>
            <person name="Ricciardi L."/>
            <person name="Dicenta F."/>
            <person name="Lopez-Marques R.L."/>
            <person name="Lindberg Moller B."/>
        </authorList>
    </citation>
    <scope>NUCLEOTIDE SEQUENCE</scope>
</reference>
<organism evidence="11">
    <name type="scientific">Prunus dulcis</name>
    <name type="common">Almond</name>
    <name type="synonym">Amygdalus dulcis</name>
    <dbReference type="NCBI Taxonomy" id="3755"/>
    <lineage>
        <taxon>Eukaryota</taxon>
        <taxon>Viridiplantae</taxon>
        <taxon>Streptophyta</taxon>
        <taxon>Embryophyta</taxon>
        <taxon>Tracheophyta</taxon>
        <taxon>Spermatophyta</taxon>
        <taxon>Magnoliopsida</taxon>
        <taxon>eudicotyledons</taxon>
        <taxon>Gunneridae</taxon>
        <taxon>Pentapetalae</taxon>
        <taxon>rosids</taxon>
        <taxon>fabids</taxon>
        <taxon>Rosales</taxon>
        <taxon>Rosaceae</taxon>
        <taxon>Amygdaloideae</taxon>
        <taxon>Amygdaleae</taxon>
        <taxon>Prunus</taxon>
    </lineage>
</organism>
<evidence type="ECO:0000256" key="10">
    <source>
        <dbReference type="SAM" id="SignalP"/>
    </source>
</evidence>
<comment type="similarity">
    <text evidence="2 9">Belongs to the glycosyl hydrolase 28 family.</text>
</comment>
<dbReference type="PROSITE" id="PS00502">
    <property type="entry name" value="POLYGALACTURONASE"/>
    <property type="match status" value="3"/>
</dbReference>
<comment type="subcellular location">
    <subcellularLocation>
        <location evidence="1">Secreted</location>
        <location evidence="1">Cell wall</location>
    </subcellularLocation>
</comment>
<dbReference type="PROSITE" id="PS51257">
    <property type="entry name" value="PROKAR_LIPOPROTEIN"/>
    <property type="match status" value="1"/>
</dbReference>
<evidence type="ECO:0000256" key="9">
    <source>
        <dbReference type="RuleBase" id="RU361169"/>
    </source>
</evidence>
<evidence type="ECO:0000256" key="2">
    <source>
        <dbReference type="ARBA" id="ARBA00008834"/>
    </source>
</evidence>
<evidence type="ECO:0000313" key="11">
    <source>
        <dbReference type="EMBL" id="BBG96327.1"/>
    </source>
</evidence>
<dbReference type="SUPFAM" id="SSF51126">
    <property type="entry name" value="Pectin lyase-like"/>
    <property type="match status" value="3"/>
</dbReference>
<sequence length="1164" mass="124545">MAMKLSFLAMLLCILLACTPKAHASVFDVTSATYGAKPGSDVSTALAKAWSDACASPSASKVVVPSGTYKLKEANFRGPCKAPIEMQVQGILQAPADAGQLTRPDTWVGFQYIDMLTLSGGGTFDGQGALSWNQNDCHKNKNCKPPPVNLRFEFLTNSKVQDITSLNSKFFHMHVFRCNHTTFQQLTITAPDESRNTDGIHIGASTAINITHSKIGTGDDCISIGDDSHEITVTDVTCGPGHGISIGSLGKYKEEKDVTGIIVKNCTLTNTENGLRIKTFPDSPSPSTASGIHYEDIIMVNVSNPILIDQLYCPYTQCEQKPPSKVKISDVSFKNIKGSSFTPLAVKLVCTTGIPCENVELTDIDLTYGGNKGPLTSMCSNVKPTITGVTKALGCATSFLAMLLCILLACTPKAHASVFDVTSATYGAKPGSDVSTALAKAWSDACASPSASKVVVPSGTYKLKEANFRGPCKAPIEMQVQGILQAPADAGQLTRPDTWVGFQYIDMLTLSGGGTFDGQGALSWNQNDCHKNKNCKPPPVNLRFEFLTNSKVQDITSLNSKFFHMHVFRCNHTTFQQLTITAPDESRNTDGIHIGASTAINITHSKIGTGDDCISIGDDSHEITVTDVTCGPGHGISIGSLGKYKEEKDVTGIIVKNCTLTNTENGLRIKTFPDSPSPSTASGIHYEDIIMVNVSNPILIDQLYCPYTQCEQKPPSKVKISDVSFKNIKGSSFTPLAVKLVCTTGIPCENVELTDIDLTYGGNKGPLTSMCSNVKPTITGVTKALASTPNAHASVFDVTSAIYGAKPRSDVNTALAKAWIVVPSGTYKLKEATFRGPCKAPIEMQVQGILQAPADAGQLTRPDTWVGFQYIDMLTLSGGGTFDGQGALSWNQNDCHTNKNCKPLLVNLRFEFLTNSKVQDITSLNSKFFHMHVFRCNHTTFQQLTITAPDESRNTDAIHIGASTAINITHSKIGTGDDCISIGNDSHQITVTDVTCGPGHGINIGSLGKYKEEKDVTGIIVKNCTLTNTENGVRIKTFPDSPSPSTASGIHYEDIIMVNVSNPILIDQLYCPYTQCEQKPPSKVKISNVSFKNIKGSSFTPLAVKLVCTMGIPCENVELTDTDLTYGGNKGPLTSMCSNVKPTITGVTKALGCATSSLAPLPLS</sequence>
<dbReference type="GO" id="GO:0005975">
    <property type="term" value="P:carbohydrate metabolic process"/>
    <property type="evidence" value="ECO:0007669"/>
    <property type="project" value="InterPro"/>
</dbReference>
<keyword evidence="5 9" id="KW-0378">Hydrolase</keyword>
<dbReference type="GO" id="GO:0016829">
    <property type="term" value="F:lyase activity"/>
    <property type="evidence" value="ECO:0007669"/>
    <property type="project" value="UniProtKB-KW"/>
</dbReference>
<feature type="active site" evidence="8">
    <location>
        <position position="634"/>
    </location>
</feature>
<dbReference type="InterPro" id="IPR000743">
    <property type="entry name" value="Glyco_hydro_28"/>
</dbReference>
<evidence type="ECO:0000256" key="8">
    <source>
        <dbReference type="PROSITE-ProRule" id="PRU10052"/>
    </source>
</evidence>
<dbReference type="InterPro" id="IPR006626">
    <property type="entry name" value="PbH1"/>
</dbReference>
<dbReference type="AlphaFoldDB" id="A0A4Y1QWZ1"/>
<feature type="active site" evidence="8">
    <location>
        <position position="242"/>
    </location>
</feature>
<keyword evidence="7" id="KW-0961">Cell wall biogenesis/degradation</keyword>
<keyword evidence="4" id="KW-0964">Secreted</keyword>
<protein>
    <submittedName>
        <fullName evidence="11">Pectin lyase-like superfamily protein</fullName>
    </submittedName>
</protein>
<name>A0A4Y1QWZ1_PRUDU</name>
<dbReference type="GO" id="GO:0004650">
    <property type="term" value="F:polygalacturonase activity"/>
    <property type="evidence" value="ECO:0007669"/>
    <property type="project" value="InterPro"/>
</dbReference>
<feature type="chain" id="PRO_5021263356" evidence="10">
    <location>
        <begin position="25"/>
        <end position="1164"/>
    </location>
</feature>
<keyword evidence="6 9" id="KW-0326">Glycosidase</keyword>
<evidence type="ECO:0000256" key="7">
    <source>
        <dbReference type="ARBA" id="ARBA00023316"/>
    </source>
</evidence>
<dbReference type="SMART" id="SM00710">
    <property type="entry name" value="PbH1"/>
    <property type="match status" value="15"/>
</dbReference>
<feature type="signal peptide" evidence="10">
    <location>
        <begin position="1"/>
        <end position="24"/>
    </location>
</feature>
<evidence type="ECO:0000256" key="3">
    <source>
        <dbReference type="ARBA" id="ARBA00022512"/>
    </source>
</evidence>
<evidence type="ECO:0000256" key="1">
    <source>
        <dbReference type="ARBA" id="ARBA00004191"/>
    </source>
</evidence>
<dbReference type="InterPro" id="IPR011050">
    <property type="entry name" value="Pectin_lyase_fold/virulence"/>
</dbReference>
<evidence type="ECO:0000256" key="6">
    <source>
        <dbReference type="ARBA" id="ARBA00023295"/>
    </source>
</evidence>
<keyword evidence="10" id="KW-0732">Signal</keyword>
<evidence type="ECO:0000256" key="4">
    <source>
        <dbReference type="ARBA" id="ARBA00022525"/>
    </source>
</evidence>